<feature type="region of interest" description="Disordered" evidence="2">
    <location>
        <begin position="426"/>
        <end position="494"/>
    </location>
</feature>
<feature type="compositionally biased region" description="Gly residues" evidence="2">
    <location>
        <begin position="530"/>
        <end position="546"/>
    </location>
</feature>
<evidence type="ECO:0000256" key="2">
    <source>
        <dbReference type="SAM" id="MobiDB-lite"/>
    </source>
</evidence>
<feature type="compositionally biased region" description="Basic and acidic residues" evidence="2">
    <location>
        <begin position="1213"/>
        <end position="1232"/>
    </location>
</feature>
<proteinExistence type="predicted"/>
<reference evidence="4" key="1">
    <citation type="submission" date="2023-10" db="EMBL/GenBank/DDBJ databases">
        <authorList>
            <person name="Chen Y."/>
            <person name="Shah S."/>
            <person name="Dougan E. K."/>
            <person name="Thang M."/>
            <person name="Chan C."/>
        </authorList>
    </citation>
    <scope>NUCLEOTIDE SEQUENCE [LARGE SCALE GENOMIC DNA]</scope>
</reference>
<feature type="region of interest" description="Disordered" evidence="2">
    <location>
        <begin position="508"/>
        <end position="550"/>
    </location>
</feature>
<evidence type="ECO:0000313" key="5">
    <source>
        <dbReference type="Proteomes" id="UP001189429"/>
    </source>
</evidence>
<name>A0ABN9SWH3_9DINO</name>
<dbReference type="CDD" id="cd09272">
    <property type="entry name" value="RNase_HI_RT_Ty1"/>
    <property type="match status" value="1"/>
</dbReference>
<gene>
    <name evidence="4" type="ORF">PCOR1329_LOCUS33251</name>
</gene>
<organism evidence="4 5">
    <name type="scientific">Prorocentrum cordatum</name>
    <dbReference type="NCBI Taxonomy" id="2364126"/>
    <lineage>
        <taxon>Eukaryota</taxon>
        <taxon>Sar</taxon>
        <taxon>Alveolata</taxon>
        <taxon>Dinophyceae</taxon>
        <taxon>Prorocentrales</taxon>
        <taxon>Prorocentraceae</taxon>
        <taxon>Prorocentrum</taxon>
    </lineage>
</organism>
<keyword evidence="1" id="KW-0175">Coiled coil</keyword>
<accession>A0ABN9SWH3</accession>
<feature type="region of interest" description="Disordered" evidence="2">
    <location>
        <begin position="772"/>
        <end position="834"/>
    </location>
</feature>
<sequence length="2207" mass="239491">MDQLETDCGIQKGGGSIDGRPRRAAAAGATASWQEARDWSRAASTAASSAATERPAGAGKSGRRRGKRSEAAIETRRKALQFKHDLRETGNKLRDLAHIEDHPSENSSDVVERAQKEVLGRITDLERTRQEIAENTLSSMDEQVRQQFELLRQEFAARMSQTADEMRRLESENQRLQQQVAGGLAAIPQAIERMGEQIRGASSAGVAAHGLVDTKGIGKPTTMGDDQEKFGAWNRKMENYVIGVYGESFRPVLRWAAEAERPVTIAGAQAAHDGVPELETKVNQLYAALISTTADGSESNDLVTGAPDGNGLEAWRKLHRRWDPTTGPRKRLILRSIISPPKCSADELGSALEKWIQQIGRYERRQGEDGLAELPEDIKMAALEMLVPQDIENHLVLNKHRLVTFQDSLNEVMTIVEARTGVKIKEPSIRARAHHPDDMDVGSFGAPKGKGKGKGKDGKSKGKGKTQEPKGKSKSTNGSYSGHTAPRNTSGRFDGYCRNCERWGHKASDCWKKEQGSSSRAGTGSATGASAGGKAGSRGGKAGGKAAGSLGEEPEAEVAALDMGSLDCLELASGSGRGAAAVDLSPFAQDDWMKFNWDSGAAISAFPRSFAPPTGMKGNGSTYRTASGELVPDEGSLQLKAEDEYGVLRALKGRVTNVHKPLISVGQAAGAGQCSFLGRNGGWIFHEKSPIGKRVVGMLEKEAKAAKHQMLPVYREQGVYNFYLKKGQHGSVAPLEEGLSAKSKSELVELLSGKSKEELLEILEKTDLIPRPPAASAAGAAAAGSGPSDVRPPGFQPAAAAAADALPAAPDGQQAEEGEEEARPRVLKAPHEPSQREIAEHEAMGHATYRSWCRVCIAAKGQGQPHLRAPEDDETAVPVVSSDYAFMGQDDADTMPMLVLRDRRSKMMAATFVEKKGDDAYAIKFFARFLRILGYRKIVNKSDGEPAILLVKRRAVEEVPGLEAIPQESAPADHQANGEIEVTVREIKKQVRALKMDLESKLGVKVEDKHPVLAHLPEHAASVINRYRRGQDGKTALQRLTGRQWRKPVPLFGERLMARFAGERARKNALEEQMVEARYIGHHPRDGSMMVITSDGVKKAVGFRSLPQSEKWITAGWDGLKGLPWDVAPRAASAPRAIVGPGEVGPPPIVVVSPQPQAPRRMYVLKADIERLGATPGCPGCISIARHGRVLAGHAHNAVCSKRIFEALDAEEAGRERTGQYRERRQGQEARVRPAASAAAGTPPPKTARRITEPVAAAAAASAAPAATRSAAAPAVAATAARLRESQPVAPGFGVAAPSGGASSSSGAARAAEAAADVDMTAARSRLKRLAEVAPDDVPEALERGDPQPADVPVPVDMEDLAAQPAPAEGPQLPAGVAVVWNASEGRHMRVLALDVASIELVELGVLTRAKAELLPLVREQVSGHWASAGVDIADEEVDSIALSALQLGAVDVAEVYSPHRFSARAAEFQLRPGFAADLEELKEDGAPWDLRRPEDVKELEKQQERMDPILLTGSPPCEKFSLLRGLSAKFRTDEQEAAEMEEARHHLKVAVDAYWRQLRKPGRYFLHEHPWSARSWNEDIVKELVAHPGVFTVKGPMCRWGMKLTNPRNGQEEFVRKETGWVTNHPGLARRLQGTCSNVDGRAEWHRHITLVGGIARFAKVYPPKLVEAVLEELKDTLNDVGELSTAQVQQSGPVPVDAAVPPGDWTSYWDDVNGGYLEAGLVAQARAVEREWVKKQELIEIVPRSQAFAETGPPLHIQESLRKKGRKPGNFKIGFFDISRAHFYGKAQRRIFVELEEESRKEYGEDKCGLLLKSWYGTQDASKIWQGDYTELLEENGYKAGVSCPAVFYKEVDETRLLGHGDDFAVLAQQQDIDSFEATLGKKYEFKKTANLGFDEGDDKQAVFLNRVIEVSAGVPPGGGRPCRHAMIEPDKRHAEIVIDELGLSKANGVDTPTEKRSADKQMMDAKSAALGAAEASRFRSLTMRVAYLSQDRLDLAEASKTLARSMQTPTEASWLMLKRVGRYLKRHPSTVTVFTEQKTFDKIRVYVDSDHAGCAVTRKSTGGFVAMLGHHVVKHGSNLQSTVSLSSGESEYYALVKGGSVGLGLHSLFADWGLDLKVELASDSSAARGHVQRRGLGKMRHVQSRYLWIQERVGKGDLSIAAVPGKNNVADVLTKSVGGSLLRRHMATLNIWDRAPSSTQKDIK</sequence>
<feature type="region of interest" description="Disordered" evidence="2">
    <location>
        <begin position="1"/>
        <end position="72"/>
    </location>
</feature>
<evidence type="ECO:0000313" key="4">
    <source>
        <dbReference type="EMBL" id="CAK0836893.1"/>
    </source>
</evidence>
<dbReference type="InterPro" id="IPR001584">
    <property type="entry name" value="Integrase_cat-core"/>
</dbReference>
<feature type="compositionally biased region" description="Polar residues" evidence="2">
    <location>
        <begin position="474"/>
        <end position="491"/>
    </location>
</feature>
<feature type="compositionally biased region" description="Basic and acidic residues" evidence="2">
    <location>
        <begin position="821"/>
        <end position="834"/>
    </location>
</feature>
<dbReference type="Proteomes" id="UP001189429">
    <property type="component" value="Unassembled WGS sequence"/>
</dbReference>
<feature type="compositionally biased region" description="Basic and acidic residues" evidence="2">
    <location>
        <begin position="454"/>
        <end position="471"/>
    </location>
</feature>
<dbReference type="InterPro" id="IPR036397">
    <property type="entry name" value="RNaseH_sf"/>
</dbReference>
<dbReference type="PROSITE" id="PS50994">
    <property type="entry name" value="INTEGRASE"/>
    <property type="match status" value="1"/>
</dbReference>
<comment type="caution">
    <text evidence="4">The sequence shown here is derived from an EMBL/GenBank/DDBJ whole genome shotgun (WGS) entry which is preliminary data.</text>
</comment>
<feature type="compositionally biased region" description="Low complexity" evidence="2">
    <location>
        <begin position="41"/>
        <end position="58"/>
    </location>
</feature>
<feature type="region of interest" description="Disordered" evidence="2">
    <location>
        <begin position="1213"/>
        <end position="1248"/>
    </location>
</feature>
<feature type="coiled-coil region" evidence="1">
    <location>
        <begin position="152"/>
        <end position="186"/>
    </location>
</feature>
<feature type="compositionally biased region" description="Low complexity" evidence="2">
    <location>
        <begin position="774"/>
        <end position="813"/>
    </location>
</feature>
<dbReference type="PANTHER" id="PTHR11439">
    <property type="entry name" value="GAG-POL-RELATED RETROTRANSPOSON"/>
    <property type="match status" value="1"/>
</dbReference>
<dbReference type="PANTHER" id="PTHR11439:SF483">
    <property type="entry name" value="PEPTIDE SYNTHASE GLIP-LIKE, PUTATIVE (AFU_ORTHOLOGUE AFUA_3G12920)-RELATED"/>
    <property type="match status" value="1"/>
</dbReference>
<dbReference type="EMBL" id="CAUYUJ010013892">
    <property type="protein sequence ID" value="CAK0836893.1"/>
    <property type="molecule type" value="Genomic_DNA"/>
</dbReference>
<feature type="compositionally biased region" description="Basic and acidic residues" evidence="2">
    <location>
        <begin position="426"/>
        <end position="438"/>
    </location>
</feature>
<feature type="domain" description="Integrase catalytic" evidence="3">
    <location>
        <begin position="866"/>
        <end position="1044"/>
    </location>
</feature>
<dbReference type="Gene3D" id="3.30.420.10">
    <property type="entry name" value="Ribonuclease H-like superfamily/Ribonuclease H"/>
    <property type="match status" value="1"/>
</dbReference>
<feature type="compositionally biased region" description="Low complexity" evidence="2">
    <location>
        <begin position="516"/>
        <end position="529"/>
    </location>
</feature>
<protein>
    <recommendedName>
        <fullName evidence="3">Integrase catalytic domain-containing protein</fullName>
    </recommendedName>
</protein>
<evidence type="ECO:0000259" key="3">
    <source>
        <dbReference type="PROSITE" id="PS50994"/>
    </source>
</evidence>
<keyword evidence="5" id="KW-1185">Reference proteome</keyword>
<evidence type="ECO:0000256" key="1">
    <source>
        <dbReference type="SAM" id="Coils"/>
    </source>
</evidence>